<keyword evidence="2" id="KW-0663">Pyridoxal phosphate</keyword>
<name>A0ABY5UZW9_9BACT</name>
<accession>A0ABY5UZW9</accession>
<dbReference type="PANTHER" id="PTHR43295">
    <property type="entry name" value="ARGININE DECARBOXYLASE"/>
    <property type="match status" value="1"/>
</dbReference>
<proteinExistence type="predicted"/>
<feature type="domain" description="Orn/DAP/Arg decarboxylase 2 N-terminal" evidence="3">
    <location>
        <begin position="63"/>
        <end position="311"/>
    </location>
</feature>
<dbReference type="SUPFAM" id="SSF50621">
    <property type="entry name" value="Alanine racemase C-terminal domain-like"/>
    <property type="match status" value="1"/>
</dbReference>
<dbReference type="InterPro" id="IPR022644">
    <property type="entry name" value="De-COase2_N"/>
</dbReference>
<keyword evidence="5" id="KW-1185">Reference proteome</keyword>
<organism evidence="4 5">
    <name type="scientific">Alistipes ihumii AP11</name>
    <dbReference type="NCBI Taxonomy" id="1211813"/>
    <lineage>
        <taxon>Bacteria</taxon>
        <taxon>Pseudomonadati</taxon>
        <taxon>Bacteroidota</taxon>
        <taxon>Bacteroidia</taxon>
        <taxon>Bacteroidales</taxon>
        <taxon>Rikenellaceae</taxon>
        <taxon>Alistipes</taxon>
    </lineage>
</organism>
<evidence type="ECO:0000313" key="5">
    <source>
        <dbReference type="Proteomes" id="UP001059295"/>
    </source>
</evidence>
<evidence type="ECO:0000313" key="4">
    <source>
        <dbReference type="EMBL" id="UWN57507.1"/>
    </source>
</evidence>
<dbReference type="Pfam" id="PF02784">
    <property type="entry name" value="Orn_Arg_deC_N"/>
    <property type="match status" value="1"/>
</dbReference>
<dbReference type="RefSeq" id="WP_019245088.1">
    <property type="nucleotide sequence ID" value="NZ_CAPH01000006.1"/>
</dbReference>
<dbReference type="GeneID" id="82890400"/>
<dbReference type="SUPFAM" id="SSF51419">
    <property type="entry name" value="PLP-binding barrel"/>
    <property type="match status" value="1"/>
</dbReference>
<evidence type="ECO:0000256" key="2">
    <source>
        <dbReference type="ARBA" id="ARBA00022898"/>
    </source>
</evidence>
<evidence type="ECO:0000256" key="1">
    <source>
        <dbReference type="ARBA" id="ARBA00001933"/>
    </source>
</evidence>
<comment type="cofactor">
    <cofactor evidence="1">
        <name>pyridoxal 5'-phosphate</name>
        <dbReference type="ChEBI" id="CHEBI:597326"/>
    </cofactor>
</comment>
<dbReference type="InterPro" id="IPR009006">
    <property type="entry name" value="Ala_racemase/Decarboxylase_C"/>
</dbReference>
<dbReference type="Proteomes" id="UP001059295">
    <property type="component" value="Chromosome"/>
</dbReference>
<gene>
    <name evidence="4" type="ORF">NQ491_01660</name>
</gene>
<dbReference type="InterPro" id="IPR002985">
    <property type="entry name" value="Arg_decrbxlase"/>
</dbReference>
<reference evidence="4" key="1">
    <citation type="journal article" date="2022" name="Cell">
        <title>Design, construction, and in vivo augmentation of a complex gut microbiome.</title>
        <authorList>
            <person name="Cheng A.G."/>
            <person name="Ho P.Y."/>
            <person name="Aranda-Diaz A."/>
            <person name="Jain S."/>
            <person name="Yu F.B."/>
            <person name="Meng X."/>
            <person name="Wang M."/>
            <person name="Iakiviak M."/>
            <person name="Nagashima K."/>
            <person name="Zhao A."/>
            <person name="Murugkar P."/>
            <person name="Patil A."/>
            <person name="Atabakhsh K."/>
            <person name="Weakley A."/>
            <person name="Yan J."/>
            <person name="Brumbaugh A.R."/>
            <person name="Higginbottom S."/>
            <person name="Dimas A."/>
            <person name="Shiver A.L."/>
            <person name="Deutschbauer A."/>
            <person name="Neff N."/>
            <person name="Sonnenburg J.L."/>
            <person name="Huang K.C."/>
            <person name="Fischbach M.A."/>
        </authorList>
    </citation>
    <scope>NUCLEOTIDE SEQUENCE</scope>
    <source>
        <strain evidence="4">AP11</strain>
    </source>
</reference>
<dbReference type="InterPro" id="IPR029066">
    <property type="entry name" value="PLP-binding_barrel"/>
</dbReference>
<protein>
    <submittedName>
        <fullName evidence="4">Arginine decarboxylase</fullName>
    </submittedName>
</protein>
<dbReference type="PANTHER" id="PTHR43295:SF9">
    <property type="entry name" value="BIOSYNTHETIC ARGININE DECARBOXYLASE"/>
    <property type="match status" value="1"/>
</dbReference>
<dbReference type="Gene3D" id="2.40.37.10">
    <property type="entry name" value="Lyase, Ornithine Decarboxylase, Chain A, domain 1"/>
    <property type="match status" value="1"/>
</dbReference>
<dbReference type="Gene3D" id="3.20.20.10">
    <property type="entry name" value="Alanine racemase"/>
    <property type="match status" value="1"/>
</dbReference>
<sequence length="463" mass="53350">MKNKYIDLIEQTFEFPQDEFSVTDNELNFHEVPLMDVIKQYGTPLKITYLPKITSQIQRAKRLFNVAMAKVDYKGSYNYCYCTKSSHFSFVLEEALKNDINLETSSAYDIHIINALYDGGVIDKGIYIVCNGFKRPQYVENIASLVNGGFENTIPIIDNKEELELLDAAIDTRCKIGIRIASEEEPKFDFYTSRLGIRYNDIVEYYRAKIKGNKKFRLKMLHFFINTGIKDTAYYWNELSKCLNVYCELKKICPELDSLNIGGGFPIKNSLAFDYDYEYITEEIVAQIKNICNQAGIDEPNIFTEFGSFTVGESGATLFSIINQKQQNDRECWYMIDSSFMTTLPDIWGINQRYILLAVNNWDREYQRVFLGGLTCDSEDYYNGESHSNAIFLPKLGGGPQYIGFFHTGAYQESVGGYGGIQHCLIPAPKHIIIDRDKGDNEYYTRLFAKEQSYRSMMRILGY</sequence>
<dbReference type="EMBL" id="CP102294">
    <property type="protein sequence ID" value="UWN57507.1"/>
    <property type="molecule type" value="Genomic_DNA"/>
</dbReference>
<evidence type="ECO:0000259" key="3">
    <source>
        <dbReference type="Pfam" id="PF02784"/>
    </source>
</evidence>